<dbReference type="RefSeq" id="WP_148949866.1">
    <property type="nucleotide sequence ID" value="NZ_VTES01000003.1"/>
</dbReference>
<name>A0A5D4SMP1_9BACI</name>
<dbReference type="SUPFAM" id="SSF51261">
    <property type="entry name" value="Duplicated hybrid motif"/>
    <property type="match status" value="1"/>
</dbReference>
<comment type="caution">
    <text evidence="4">The sequence shown here is derived from an EMBL/GenBank/DDBJ whole genome shotgun (WGS) entry which is preliminary data.</text>
</comment>
<proteinExistence type="predicted"/>
<evidence type="ECO:0000259" key="3">
    <source>
        <dbReference type="Pfam" id="PF01551"/>
    </source>
</evidence>
<dbReference type="PANTHER" id="PTHR21666">
    <property type="entry name" value="PEPTIDASE-RELATED"/>
    <property type="match status" value="1"/>
</dbReference>
<feature type="transmembrane region" description="Helical" evidence="2">
    <location>
        <begin position="23"/>
        <end position="43"/>
    </location>
</feature>
<reference evidence="4 5" key="1">
    <citation type="submission" date="2019-08" db="EMBL/GenBank/DDBJ databases">
        <title>Bacillus genomes from the desert of Cuatro Cienegas, Coahuila.</title>
        <authorList>
            <person name="Olmedo-Alvarez G."/>
        </authorList>
    </citation>
    <scope>NUCLEOTIDE SEQUENCE [LARGE SCALE GENOMIC DNA]</scope>
    <source>
        <strain evidence="4 5">CH37_1T</strain>
    </source>
</reference>
<feature type="compositionally biased region" description="Polar residues" evidence="1">
    <location>
        <begin position="311"/>
        <end position="321"/>
    </location>
</feature>
<gene>
    <name evidence="4" type="ORF">FZD47_10905</name>
</gene>
<sequence length="321" mass="35363">MREEEKQRSSQDSGFKRFMKKRWAFPAIYLASAAIILTAVLWYQNSNNASDEYDYSDTDVAEKKYDEPSVEVTRSMENFVMPVANQDSVEIQKQFYDYTGKKEEQEAALVFYNNTYHPNTGIDIAQKDGESFEVKAALSGTVTRVDEDALLGNVIEIEHDKGIVTQYQSVTDVSVKQGDQVEQGQALAKAGQSLFNEEAGVHVHFEIRKDNVPVNPLDYFNKPLSALQEAAPTDNTGAADDSGAAEENDSDAAAEGEEADDAATETEESADEKKAAEDDKAAEDKEDENAGDKEDQDKNNSGDQEEESTDSSDASLNNENA</sequence>
<evidence type="ECO:0000313" key="5">
    <source>
        <dbReference type="Proteomes" id="UP000323732"/>
    </source>
</evidence>
<evidence type="ECO:0000313" key="4">
    <source>
        <dbReference type="EMBL" id="TYS64001.1"/>
    </source>
</evidence>
<feature type="domain" description="M23ase beta-sheet core" evidence="3">
    <location>
        <begin position="118"/>
        <end position="216"/>
    </location>
</feature>
<feature type="compositionally biased region" description="Acidic residues" evidence="1">
    <location>
        <begin position="243"/>
        <end position="270"/>
    </location>
</feature>
<feature type="compositionally biased region" description="Basic and acidic residues" evidence="1">
    <location>
        <begin position="271"/>
        <end position="300"/>
    </location>
</feature>
<evidence type="ECO:0000256" key="1">
    <source>
        <dbReference type="SAM" id="MobiDB-lite"/>
    </source>
</evidence>
<dbReference type="PANTHER" id="PTHR21666:SF291">
    <property type="entry name" value="STAGE II SPORULATION PROTEIN Q"/>
    <property type="match status" value="1"/>
</dbReference>
<dbReference type="Proteomes" id="UP000323732">
    <property type="component" value="Unassembled WGS sequence"/>
</dbReference>
<dbReference type="EMBL" id="VTES01000003">
    <property type="protein sequence ID" value="TYS64001.1"/>
    <property type="molecule type" value="Genomic_DNA"/>
</dbReference>
<dbReference type="InterPro" id="IPR050570">
    <property type="entry name" value="Cell_wall_metabolism_enzyme"/>
</dbReference>
<dbReference type="Gene3D" id="2.70.70.10">
    <property type="entry name" value="Glucose Permease (Domain IIA)"/>
    <property type="match status" value="1"/>
</dbReference>
<keyword evidence="2" id="KW-1133">Transmembrane helix</keyword>
<dbReference type="InterPro" id="IPR011055">
    <property type="entry name" value="Dup_hybrid_motif"/>
</dbReference>
<dbReference type="Pfam" id="PF01551">
    <property type="entry name" value="Peptidase_M23"/>
    <property type="match status" value="1"/>
</dbReference>
<evidence type="ECO:0000256" key="2">
    <source>
        <dbReference type="SAM" id="Phobius"/>
    </source>
</evidence>
<keyword evidence="2" id="KW-0472">Membrane</keyword>
<protein>
    <submittedName>
        <fullName evidence="4">Peptidoglycan DD-metalloendopeptidase family protein</fullName>
    </submittedName>
</protein>
<dbReference type="GO" id="GO:0004222">
    <property type="term" value="F:metalloendopeptidase activity"/>
    <property type="evidence" value="ECO:0007669"/>
    <property type="project" value="TreeGrafter"/>
</dbReference>
<keyword evidence="2" id="KW-0812">Transmembrane</keyword>
<feature type="region of interest" description="Disordered" evidence="1">
    <location>
        <begin position="228"/>
        <end position="321"/>
    </location>
</feature>
<organism evidence="4 5">
    <name type="scientific">Bacillus infantis</name>
    <dbReference type="NCBI Taxonomy" id="324767"/>
    <lineage>
        <taxon>Bacteria</taxon>
        <taxon>Bacillati</taxon>
        <taxon>Bacillota</taxon>
        <taxon>Bacilli</taxon>
        <taxon>Bacillales</taxon>
        <taxon>Bacillaceae</taxon>
        <taxon>Bacillus</taxon>
    </lineage>
</organism>
<dbReference type="AlphaFoldDB" id="A0A5D4SMP1"/>
<accession>A0A5D4SMP1</accession>
<dbReference type="CDD" id="cd12797">
    <property type="entry name" value="M23_peptidase"/>
    <property type="match status" value="1"/>
</dbReference>
<dbReference type="InterPro" id="IPR016047">
    <property type="entry name" value="M23ase_b-sheet_dom"/>
</dbReference>